<dbReference type="InterPro" id="IPR036047">
    <property type="entry name" value="F-box-like_dom_sf"/>
</dbReference>
<feature type="domain" description="F-box" evidence="1">
    <location>
        <begin position="11"/>
        <end position="60"/>
    </location>
</feature>
<gene>
    <name evidence="2" type="ORF">ACH5RR_026907</name>
</gene>
<name>A0ABD2Z3X9_9GENT</name>
<dbReference type="SUPFAM" id="SSF81383">
    <property type="entry name" value="F-box domain"/>
    <property type="match status" value="1"/>
</dbReference>
<evidence type="ECO:0000259" key="1">
    <source>
        <dbReference type="PROSITE" id="PS50181"/>
    </source>
</evidence>
<comment type="caution">
    <text evidence="2">The sequence shown here is derived from an EMBL/GenBank/DDBJ whole genome shotgun (WGS) entry which is preliminary data.</text>
</comment>
<dbReference type="CDD" id="cd22157">
    <property type="entry name" value="F-box_AtFBW1-like"/>
    <property type="match status" value="1"/>
</dbReference>
<evidence type="ECO:0000313" key="3">
    <source>
        <dbReference type="Proteomes" id="UP001630127"/>
    </source>
</evidence>
<dbReference type="Pfam" id="PF00646">
    <property type="entry name" value="F-box"/>
    <property type="match status" value="1"/>
</dbReference>
<proteinExistence type="predicted"/>
<protein>
    <recommendedName>
        <fullName evidence="1">F-box domain-containing protein</fullName>
    </recommendedName>
</protein>
<dbReference type="SMART" id="SM00256">
    <property type="entry name" value="FBOX"/>
    <property type="match status" value="1"/>
</dbReference>
<keyword evidence="3" id="KW-1185">Reference proteome</keyword>
<dbReference type="AlphaFoldDB" id="A0ABD2Z3X9"/>
<dbReference type="PROSITE" id="PS50181">
    <property type="entry name" value="FBOX"/>
    <property type="match status" value="1"/>
</dbReference>
<evidence type="ECO:0000313" key="2">
    <source>
        <dbReference type="EMBL" id="KAL3514190.1"/>
    </source>
</evidence>
<dbReference type="Gene3D" id="1.20.1280.50">
    <property type="match status" value="1"/>
</dbReference>
<dbReference type="PANTHER" id="PTHR31672">
    <property type="entry name" value="BNACNNG10540D PROTEIN"/>
    <property type="match status" value="1"/>
</dbReference>
<reference evidence="2 3" key="1">
    <citation type="submission" date="2024-11" db="EMBL/GenBank/DDBJ databases">
        <title>A near-complete genome assembly of Cinchona calisaya.</title>
        <authorList>
            <person name="Lian D.C."/>
            <person name="Zhao X.W."/>
            <person name="Wei L."/>
        </authorList>
    </citation>
    <scope>NUCLEOTIDE SEQUENCE [LARGE SCALE GENOMIC DNA]</scope>
    <source>
        <tissue evidence="2">Nenye</tissue>
    </source>
</reference>
<dbReference type="Proteomes" id="UP001630127">
    <property type="component" value="Unassembled WGS sequence"/>
</dbReference>
<sequence length="318" mass="36111">MEAPWPTKVIAKDWSNLPEEMINQILFRCPYKSIFRFKCVSKTWNRNLSDPLFGKAYVSLRTEIESPVVPPHLHVLGFFRCIKSLSVPIVRLEDEPSVRPLGRPRSWELSKLVAVDKFGVFDAMVSNNNTTSVEGGTFLWFSSDIDGLIAYDPKGARDRVQMIQLPSLSITNCPPSLCQSRKGFLQCAVDVDQIGGFGMYTLARTLASYGYDEVILDKEWSLTYSVRFNIPDAIWIDPTYNRVKISDKCVIRIGFHLLNPLIVIFRMGNNIYTCDVENGGLNLIPYKGYIFPNDLFSVLLPCVLPYWPTSPQRPKGIL</sequence>
<dbReference type="EMBL" id="JBJUIK010000011">
    <property type="protein sequence ID" value="KAL3514190.1"/>
    <property type="molecule type" value="Genomic_DNA"/>
</dbReference>
<dbReference type="InterPro" id="IPR001810">
    <property type="entry name" value="F-box_dom"/>
</dbReference>
<organism evidence="2 3">
    <name type="scientific">Cinchona calisaya</name>
    <dbReference type="NCBI Taxonomy" id="153742"/>
    <lineage>
        <taxon>Eukaryota</taxon>
        <taxon>Viridiplantae</taxon>
        <taxon>Streptophyta</taxon>
        <taxon>Embryophyta</taxon>
        <taxon>Tracheophyta</taxon>
        <taxon>Spermatophyta</taxon>
        <taxon>Magnoliopsida</taxon>
        <taxon>eudicotyledons</taxon>
        <taxon>Gunneridae</taxon>
        <taxon>Pentapetalae</taxon>
        <taxon>asterids</taxon>
        <taxon>lamiids</taxon>
        <taxon>Gentianales</taxon>
        <taxon>Rubiaceae</taxon>
        <taxon>Cinchonoideae</taxon>
        <taxon>Cinchoneae</taxon>
        <taxon>Cinchona</taxon>
    </lineage>
</organism>
<accession>A0ABD2Z3X9</accession>
<dbReference type="InterPro" id="IPR050796">
    <property type="entry name" value="SCF_F-box_component"/>
</dbReference>